<keyword evidence="8" id="KW-0554">One-carbon metabolism</keyword>
<feature type="binding site" evidence="21">
    <location>
        <position position="234"/>
    </location>
    <ligand>
        <name>Mg(2+)</name>
        <dbReference type="ChEBI" id="CHEBI:18420"/>
        <label>1</label>
    </ligand>
</feature>
<sequence length="534" mass="60672">LQRLLLFRSYKYFLVGRVHFRYSCSSTTISWSLSTVESESISKMPTPYEESIALLNGLQNNAATIRKSLSERGQMPNVNHIITKWCLDKCNIKLEEIDKLNVIHVSGTKGKGSTCAFTESILRQFGFKTGFYSSPHLIHVRERIRINGDPLLEKDFVKYFRYIYSSLERAVKESDKSVTMPSYFKFLTVMAFHVFIEEKVDVAIIEVGIGGEYDCTNIIQNPIVCGVTTLDYDHTAMLGSTIESIAWHKAGIFKNGGMAVVSKQPNAAMQMLKKRASCKNCLIWVAPPFNAYGWPLRNVEYGISGIHQQLNITLAFQLVKLWLEKVHKFTDLFKHIENTSLSNPEMSPAFVVPQKFLDGIRLCQWHGRSQIIKRGSVTYYLDGAHTPKSLECCMEWFLSEKQKGSRSWECDPFQILLFHCTGTRDPAIFLPELSKYKFSLALFCPAQLNPVTDLHSDQADYTHSIHQQLIRIADHAAMWRDFNFADSSAEEFDCVQKAMERIEKLGAEKKEVVVLVTGSLHLVGSVLAALDFKV</sequence>
<feature type="non-terminal residue" evidence="22">
    <location>
        <position position="1"/>
    </location>
</feature>
<dbReference type="SUPFAM" id="SSF53244">
    <property type="entry name" value="MurD-like peptide ligases, peptide-binding domain"/>
    <property type="match status" value="1"/>
</dbReference>
<evidence type="ECO:0000256" key="16">
    <source>
        <dbReference type="ARBA" id="ARBA00023136"/>
    </source>
</evidence>
<keyword evidence="13 20" id="KW-0067">ATP-binding</keyword>
<evidence type="ECO:0000256" key="11">
    <source>
        <dbReference type="ARBA" id="ARBA00022741"/>
    </source>
</evidence>
<evidence type="ECO:0000256" key="8">
    <source>
        <dbReference type="ARBA" id="ARBA00022563"/>
    </source>
</evidence>
<dbReference type="NCBIfam" id="TIGR01499">
    <property type="entry name" value="folC"/>
    <property type="match status" value="1"/>
</dbReference>
<dbReference type="Gene3D" id="3.40.1190.10">
    <property type="entry name" value="Mur-like, catalytic domain"/>
    <property type="match status" value="1"/>
</dbReference>
<keyword evidence="14 21" id="KW-0460">Magnesium</keyword>
<dbReference type="PANTHER" id="PTHR11136">
    <property type="entry name" value="FOLYLPOLYGLUTAMATE SYNTHASE-RELATED"/>
    <property type="match status" value="1"/>
</dbReference>
<dbReference type="PIRSF" id="PIRSF038895">
    <property type="entry name" value="FPGS"/>
    <property type="match status" value="1"/>
</dbReference>
<evidence type="ECO:0000256" key="15">
    <source>
        <dbReference type="ARBA" id="ARBA00023128"/>
    </source>
</evidence>
<dbReference type="InterPro" id="IPR001645">
    <property type="entry name" value="Folylpolyglutamate_synth"/>
</dbReference>
<keyword evidence="12" id="KW-0999">Mitochondrion inner membrane</keyword>
<evidence type="ECO:0000256" key="17">
    <source>
        <dbReference type="ARBA" id="ARBA00030592"/>
    </source>
</evidence>
<evidence type="ECO:0000313" key="23">
    <source>
        <dbReference type="Proteomes" id="UP000242913"/>
    </source>
</evidence>
<comment type="similarity">
    <text evidence="5">Belongs to the folylpolyglutamate synthase family.</text>
</comment>
<feature type="binding site" evidence="20">
    <location>
        <position position="382"/>
    </location>
    <ligand>
        <name>ATP</name>
        <dbReference type="ChEBI" id="CHEBI:30616"/>
    </ligand>
</feature>
<dbReference type="OrthoDB" id="5212574at2759"/>
<dbReference type="AlphaFoldDB" id="A0A238BZS1"/>
<feature type="binding site" evidence="20">
    <location>
        <position position="368"/>
    </location>
    <ligand>
        <name>ATP</name>
        <dbReference type="ChEBI" id="CHEBI:30616"/>
    </ligand>
</feature>
<evidence type="ECO:0000256" key="19">
    <source>
        <dbReference type="ARBA" id="ARBA00047493"/>
    </source>
</evidence>
<evidence type="ECO:0000256" key="6">
    <source>
        <dbReference type="ARBA" id="ARBA00013025"/>
    </source>
</evidence>
<dbReference type="InterPro" id="IPR036565">
    <property type="entry name" value="Mur-like_cat_sf"/>
</dbReference>
<dbReference type="PROSITE" id="PS01012">
    <property type="entry name" value="FOLYLPOLYGLU_SYNT_2"/>
    <property type="match status" value="1"/>
</dbReference>
<evidence type="ECO:0000256" key="3">
    <source>
        <dbReference type="ARBA" id="ARBA00004496"/>
    </source>
</evidence>
<evidence type="ECO:0000256" key="4">
    <source>
        <dbReference type="ARBA" id="ARBA00005150"/>
    </source>
</evidence>
<comment type="pathway">
    <text evidence="4">Cofactor biosynthesis; tetrahydrofolylpolyglutamate biosynthesis.</text>
</comment>
<accession>A0A238BZS1</accession>
<dbReference type="InterPro" id="IPR023600">
    <property type="entry name" value="Folylpolyglutamate_synth_euk"/>
</dbReference>
<dbReference type="GO" id="GO:0005524">
    <property type="term" value="F:ATP binding"/>
    <property type="evidence" value="ECO:0007669"/>
    <property type="project" value="UniProtKB-KW"/>
</dbReference>
<dbReference type="Gene3D" id="3.90.190.20">
    <property type="entry name" value="Mur ligase, C-terminal domain"/>
    <property type="match status" value="1"/>
</dbReference>
<evidence type="ECO:0000256" key="13">
    <source>
        <dbReference type="ARBA" id="ARBA00022840"/>
    </source>
</evidence>
<dbReference type="UniPathway" id="UPA00850"/>
<dbReference type="SUPFAM" id="SSF53623">
    <property type="entry name" value="MurD-like peptide ligases, catalytic domain"/>
    <property type="match status" value="1"/>
</dbReference>
<evidence type="ECO:0000313" key="22">
    <source>
        <dbReference type="EMBL" id="OZC10148.1"/>
    </source>
</evidence>
<dbReference type="PROSITE" id="PS01011">
    <property type="entry name" value="FOLYLPOLYGLU_SYNT_1"/>
    <property type="match status" value="1"/>
</dbReference>
<evidence type="ECO:0000256" key="20">
    <source>
        <dbReference type="PIRSR" id="PIRSR038895-1"/>
    </source>
</evidence>
<dbReference type="InterPro" id="IPR036615">
    <property type="entry name" value="Mur_ligase_C_dom_sf"/>
</dbReference>
<keyword evidence="9" id="KW-0436">Ligase</keyword>
<keyword evidence="10 21" id="KW-0479">Metal-binding</keyword>
<gene>
    <name evidence="22" type="ORF">X798_02738</name>
</gene>
<evidence type="ECO:0000256" key="10">
    <source>
        <dbReference type="ARBA" id="ARBA00022723"/>
    </source>
</evidence>
<comment type="catalytic activity">
    <reaction evidence="19">
        <text>(6S)-5,6,7,8-tetrahydrofolyl-(gamma-L-Glu)(n) + L-glutamate + ATP = (6S)-5,6,7,8-tetrahydrofolyl-(gamma-L-Glu)(n+1) + ADP + phosphate + H(+)</text>
        <dbReference type="Rhea" id="RHEA:10580"/>
        <dbReference type="Rhea" id="RHEA-COMP:14738"/>
        <dbReference type="Rhea" id="RHEA-COMP:14740"/>
        <dbReference type="ChEBI" id="CHEBI:15378"/>
        <dbReference type="ChEBI" id="CHEBI:29985"/>
        <dbReference type="ChEBI" id="CHEBI:30616"/>
        <dbReference type="ChEBI" id="CHEBI:43474"/>
        <dbReference type="ChEBI" id="CHEBI:141005"/>
        <dbReference type="ChEBI" id="CHEBI:456216"/>
        <dbReference type="EC" id="6.3.2.17"/>
    </reaction>
</comment>
<evidence type="ECO:0000256" key="21">
    <source>
        <dbReference type="PIRSR" id="PIRSR038895-2"/>
    </source>
</evidence>
<evidence type="ECO:0000256" key="14">
    <source>
        <dbReference type="ARBA" id="ARBA00022842"/>
    </source>
</evidence>
<dbReference type="EMBL" id="KZ269988">
    <property type="protein sequence ID" value="OZC10148.1"/>
    <property type="molecule type" value="Genomic_DNA"/>
</dbReference>
<protein>
    <recommendedName>
        <fullName evidence="6">tetrahydrofolate synthase</fullName>
        <ecNumber evidence="6">6.3.2.17</ecNumber>
    </recommendedName>
    <alternativeName>
        <fullName evidence="18">Folylpoly-gamma-glutamate synthetase</fullName>
    </alternativeName>
    <alternativeName>
        <fullName evidence="17">Tetrahydrofolylpolyglutamate synthase</fullName>
    </alternativeName>
</protein>
<evidence type="ECO:0000256" key="2">
    <source>
        <dbReference type="ARBA" id="ARBA00004305"/>
    </source>
</evidence>
<keyword evidence="23" id="KW-1185">Reference proteome</keyword>
<dbReference type="GO" id="GO:0005759">
    <property type="term" value="C:mitochondrial matrix"/>
    <property type="evidence" value="ECO:0007669"/>
    <property type="project" value="UniProtKB-SubCell"/>
</dbReference>
<keyword evidence="15" id="KW-0496">Mitochondrion</keyword>
<feature type="binding site" evidence="21">
    <location>
        <position position="134"/>
    </location>
    <ligand>
        <name>Mg(2+)</name>
        <dbReference type="ChEBI" id="CHEBI:18420"/>
        <label>1</label>
    </ligand>
</feature>
<dbReference type="GO" id="GO:0005743">
    <property type="term" value="C:mitochondrial inner membrane"/>
    <property type="evidence" value="ECO:0007669"/>
    <property type="project" value="UniProtKB-SubCell"/>
</dbReference>
<evidence type="ECO:0000256" key="5">
    <source>
        <dbReference type="ARBA" id="ARBA00008276"/>
    </source>
</evidence>
<dbReference type="GO" id="GO:0005829">
    <property type="term" value="C:cytosol"/>
    <property type="evidence" value="ECO:0007669"/>
    <property type="project" value="TreeGrafter"/>
</dbReference>
<evidence type="ECO:0000256" key="9">
    <source>
        <dbReference type="ARBA" id="ARBA00022598"/>
    </source>
</evidence>
<evidence type="ECO:0000256" key="12">
    <source>
        <dbReference type="ARBA" id="ARBA00022792"/>
    </source>
</evidence>
<evidence type="ECO:0000256" key="18">
    <source>
        <dbReference type="ARBA" id="ARBA00030876"/>
    </source>
</evidence>
<dbReference type="PANTHER" id="PTHR11136:SF5">
    <property type="entry name" value="FOLYLPOLYGLUTAMATE SYNTHASE, MITOCHONDRIAL"/>
    <property type="match status" value="1"/>
</dbReference>
<dbReference type="GO" id="GO:0004326">
    <property type="term" value="F:tetrahydrofolylpolyglutamate synthase activity"/>
    <property type="evidence" value="ECO:0007669"/>
    <property type="project" value="UniProtKB-EC"/>
</dbReference>
<evidence type="ECO:0000256" key="7">
    <source>
        <dbReference type="ARBA" id="ARBA00022490"/>
    </source>
</evidence>
<dbReference type="GO" id="GO:0046872">
    <property type="term" value="F:metal ion binding"/>
    <property type="evidence" value="ECO:0007669"/>
    <property type="project" value="UniProtKB-KW"/>
</dbReference>
<dbReference type="InterPro" id="IPR018109">
    <property type="entry name" value="Folylpolyglutamate_synth_CS"/>
</dbReference>
<dbReference type="EC" id="6.3.2.17" evidence="6"/>
<reference evidence="22 23" key="1">
    <citation type="submission" date="2015-12" db="EMBL/GenBank/DDBJ databases">
        <title>Draft genome of the nematode, Onchocerca flexuosa.</title>
        <authorList>
            <person name="Mitreva M."/>
        </authorList>
    </citation>
    <scope>NUCLEOTIDE SEQUENCE [LARGE SCALE GENOMIC DNA]</scope>
    <source>
        <strain evidence="22">Red Deer</strain>
    </source>
</reference>
<keyword evidence="16" id="KW-0472">Membrane</keyword>
<organism evidence="22 23">
    <name type="scientific">Onchocerca flexuosa</name>
    <dbReference type="NCBI Taxonomy" id="387005"/>
    <lineage>
        <taxon>Eukaryota</taxon>
        <taxon>Metazoa</taxon>
        <taxon>Ecdysozoa</taxon>
        <taxon>Nematoda</taxon>
        <taxon>Chromadorea</taxon>
        <taxon>Rhabditida</taxon>
        <taxon>Spirurina</taxon>
        <taxon>Spiruromorpha</taxon>
        <taxon>Filarioidea</taxon>
        <taxon>Onchocercidae</taxon>
        <taxon>Onchocerca</taxon>
    </lineage>
</organism>
<dbReference type="GO" id="GO:0006730">
    <property type="term" value="P:one-carbon metabolic process"/>
    <property type="evidence" value="ECO:0007669"/>
    <property type="project" value="UniProtKB-KW"/>
</dbReference>
<comment type="subcellular location">
    <subcellularLocation>
        <location evidence="3">Cytoplasm</location>
    </subcellularLocation>
    <subcellularLocation>
        <location evidence="1">Mitochondrion inner membrane</location>
    </subcellularLocation>
    <subcellularLocation>
        <location evidence="2">Mitochondrion matrix</location>
    </subcellularLocation>
</comment>
<feature type="binding site" evidence="21">
    <location>
        <position position="206"/>
    </location>
    <ligand>
        <name>Mg(2+)</name>
        <dbReference type="ChEBI" id="CHEBI:18420"/>
        <label>1</label>
    </ligand>
</feature>
<evidence type="ECO:0000256" key="1">
    <source>
        <dbReference type="ARBA" id="ARBA00004273"/>
    </source>
</evidence>
<proteinExistence type="inferred from homology"/>
<dbReference type="Proteomes" id="UP000242913">
    <property type="component" value="Unassembled WGS sequence"/>
</dbReference>
<keyword evidence="7" id="KW-0963">Cytoplasm</keyword>
<name>A0A238BZS1_9BILA</name>
<keyword evidence="11 20" id="KW-0547">Nucleotide-binding</keyword>